<comment type="subcellular location">
    <subcellularLocation>
        <location evidence="1">Nucleus</location>
    </subcellularLocation>
</comment>
<dbReference type="PANTHER" id="PTHR13454">
    <property type="entry name" value="PROTEIN MCM10 HOMOLOG"/>
    <property type="match status" value="1"/>
</dbReference>
<dbReference type="GO" id="GO:0008270">
    <property type="term" value="F:zinc ion binding"/>
    <property type="evidence" value="ECO:0007669"/>
    <property type="project" value="UniProtKB-KW"/>
</dbReference>
<dbReference type="InterPro" id="IPR040184">
    <property type="entry name" value="Mcm10"/>
</dbReference>
<gene>
    <name evidence="10" type="ORF">KSP39_PZI000938</name>
</gene>
<keyword evidence="11" id="KW-1185">Reference proteome</keyword>
<feature type="domain" description="Zinc finger Mcm10/DnaG-type" evidence="8">
    <location>
        <begin position="77"/>
        <end position="102"/>
    </location>
</feature>
<dbReference type="GO" id="GO:0003688">
    <property type="term" value="F:DNA replication origin binding"/>
    <property type="evidence" value="ECO:0007669"/>
    <property type="project" value="TreeGrafter"/>
</dbReference>
<dbReference type="Proteomes" id="UP001418222">
    <property type="component" value="Unassembled WGS sequence"/>
</dbReference>
<dbReference type="Gene3D" id="2.40.50.140">
    <property type="entry name" value="Nucleic acid-binding proteins"/>
    <property type="match status" value="1"/>
</dbReference>
<keyword evidence="3" id="KW-0235">DNA replication</keyword>
<sequence length="121" mass="13497">MGGKVSSSRKNYGIWKMSCLDEIDFSVFLFGNVYKTNNSEKEGSIFALFNLILKKDGYGKGFSLSSHSIGQILIIETSADFGFCNGKRKDGIACTKVINKYVQIIALHIEECMLLKLLISR</sequence>
<dbReference type="InterPro" id="IPR012340">
    <property type="entry name" value="NA-bd_OB-fold"/>
</dbReference>
<dbReference type="AlphaFoldDB" id="A0AAP0C2H9"/>
<keyword evidence="6" id="KW-0862">Zinc</keyword>
<dbReference type="GO" id="GO:0003697">
    <property type="term" value="F:single-stranded DNA binding"/>
    <property type="evidence" value="ECO:0007669"/>
    <property type="project" value="InterPro"/>
</dbReference>
<evidence type="ECO:0000313" key="11">
    <source>
        <dbReference type="Proteomes" id="UP001418222"/>
    </source>
</evidence>
<dbReference type="GO" id="GO:0006270">
    <property type="term" value="P:DNA replication initiation"/>
    <property type="evidence" value="ECO:0007669"/>
    <property type="project" value="InterPro"/>
</dbReference>
<feature type="domain" description="MCM10 OB-fold" evidence="9">
    <location>
        <begin position="4"/>
        <end position="73"/>
    </location>
</feature>
<dbReference type="InterPro" id="IPR055065">
    <property type="entry name" value="OB_MCM10"/>
</dbReference>
<name>A0AAP0C2H9_9ASPA</name>
<accession>A0AAP0C2H9</accession>
<evidence type="ECO:0000313" key="10">
    <source>
        <dbReference type="EMBL" id="KAK8956899.1"/>
    </source>
</evidence>
<evidence type="ECO:0000256" key="4">
    <source>
        <dbReference type="ARBA" id="ARBA00022723"/>
    </source>
</evidence>
<dbReference type="EMBL" id="JBBWWQ010000001">
    <property type="protein sequence ID" value="KAK8956899.1"/>
    <property type="molecule type" value="Genomic_DNA"/>
</dbReference>
<keyword evidence="5" id="KW-0863">Zinc-finger</keyword>
<evidence type="ECO:0000256" key="3">
    <source>
        <dbReference type="ARBA" id="ARBA00022705"/>
    </source>
</evidence>
<dbReference type="PANTHER" id="PTHR13454:SF11">
    <property type="entry name" value="PROTEIN MCM10 HOMOLOG"/>
    <property type="match status" value="1"/>
</dbReference>
<dbReference type="InterPro" id="IPR015408">
    <property type="entry name" value="Znf_Mcm10/DnaG"/>
</dbReference>
<organism evidence="10 11">
    <name type="scientific">Platanthera zijinensis</name>
    <dbReference type="NCBI Taxonomy" id="2320716"/>
    <lineage>
        <taxon>Eukaryota</taxon>
        <taxon>Viridiplantae</taxon>
        <taxon>Streptophyta</taxon>
        <taxon>Embryophyta</taxon>
        <taxon>Tracheophyta</taxon>
        <taxon>Spermatophyta</taxon>
        <taxon>Magnoliopsida</taxon>
        <taxon>Liliopsida</taxon>
        <taxon>Asparagales</taxon>
        <taxon>Orchidaceae</taxon>
        <taxon>Orchidoideae</taxon>
        <taxon>Orchideae</taxon>
        <taxon>Orchidinae</taxon>
        <taxon>Platanthera</taxon>
    </lineage>
</organism>
<keyword evidence="4" id="KW-0479">Metal-binding</keyword>
<evidence type="ECO:0000259" key="8">
    <source>
        <dbReference type="Pfam" id="PF09329"/>
    </source>
</evidence>
<evidence type="ECO:0000256" key="2">
    <source>
        <dbReference type="ARBA" id="ARBA00009679"/>
    </source>
</evidence>
<evidence type="ECO:0000256" key="6">
    <source>
        <dbReference type="ARBA" id="ARBA00022833"/>
    </source>
</evidence>
<dbReference type="Pfam" id="PF09329">
    <property type="entry name" value="zf-primase"/>
    <property type="match status" value="1"/>
</dbReference>
<comment type="caution">
    <text evidence="10">The sequence shown here is derived from an EMBL/GenBank/DDBJ whole genome shotgun (WGS) entry which is preliminary data.</text>
</comment>
<keyword evidence="7" id="KW-0539">Nucleus</keyword>
<comment type="similarity">
    <text evidence="2">Belongs to the MCM10 family.</text>
</comment>
<evidence type="ECO:0000256" key="1">
    <source>
        <dbReference type="ARBA" id="ARBA00004123"/>
    </source>
</evidence>
<dbReference type="GO" id="GO:0043596">
    <property type="term" value="C:nuclear replication fork"/>
    <property type="evidence" value="ECO:0007669"/>
    <property type="project" value="TreeGrafter"/>
</dbReference>
<protein>
    <submittedName>
        <fullName evidence="10">Uncharacterized protein</fullName>
    </submittedName>
</protein>
<evidence type="ECO:0000256" key="7">
    <source>
        <dbReference type="ARBA" id="ARBA00023242"/>
    </source>
</evidence>
<reference evidence="10 11" key="1">
    <citation type="journal article" date="2022" name="Nat. Plants">
        <title>Genomes of leafy and leafless Platanthera orchids illuminate the evolution of mycoheterotrophy.</title>
        <authorList>
            <person name="Li M.H."/>
            <person name="Liu K.W."/>
            <person name="Li Z."/>
            <person name="Lu H.C."/>
            <person name="Ye Q.L."/>
            <person name="Zhang D."/>
            <person name="Wang J.Y."/>
            <person name="Li Y.F."/>
            <person name="Zhong Z.M."/>
            <person name="Liu X."/>
            <person name="Yu X."/>
            <person name="Liu D.K."/>
            <person name="Tu X.D."/>
            <person name="Liu B."/>
            <person name="Hao Y."/>
            <person name="Liao X.Y."/>
            <person name="Jiang Y.T."/>
            <person name="Sun W.H."/>
            <person name="Chen J."/>
            <person name="Chen Y.Q."/>
            <person name="Ai Y."/>
            <person name="Zhai J.W."/>
            <person name="Wu S.S."/>
            <person name="Zhou Z."/>
            <person name="Hsiao Y.Y."/>
            <person name="Wu W.L."/>
            <person name="Chen Y.Y."/>
            <person name="Lin Y.F."/>
            <person name="Hsu J.L."/>
            <person name="Li C.Y."/>
            <person name="Wang Z.W."/>
            <person name="Zhao X."/>
            <person name="Zhong W.Y."/>
            <person name="Ma X.K."/>
            <person name="Ma L."/>
            <person name="Huang J."/>
            <person name="Chen G.Z."/>
            <person name="Huang M.Z."/>
            <person name="Huang L."/>
            <person name="Peng D.H."/>
            <person name="Luo Y.B."/>
            <person name="Zou S.Q."/>
            <person name="Chen S.P."/>
            <person name="Lan S."/>
            <person name="Tsai W.C."/>
            <person name="Van de Peer Y."/>
            <person name="Liu Z.J."/>
        </authorList>
    </citation>
    <scope>NUCLEOTIDE SEQUENCE [LARGE SCALE GENOMIC DNA]</scope>
    <source>
        <strain evidence="10">Lor287</strain>
    </source>
</reference>
<evidence type="ECO:0000256" key="5">
    <source>
        <dbReference type="ARBA" id="ARBA00022771"/>
    </source>
</evidence>
<proteinExistence type="inferred from homology"/>
<evidence type="ECO:0000259" key="9">
    <source>
        <dbReference type="Pfam" id="PF22379"/>
    </source>
</evidence>
<dbReference type="Pfam" id="PF22379">
    <property type="entry name" value="OB_MCM10"/>
    <property type="match status" value="1"/>
</dbReference>